<protein>
    <submittedName>
        <fullName evidence="1">Uncharacterized protein</fullName>
    </submittedName>
</protein>
<reference evidence="1" key="1">
    <citation type="journal article" date="2021" name="Proc. Natl. Acad. Sci. U.S.A.">
        <title>A Catalog of Tens of Thousands of Viruses from Human Metagenomes Reveals Hidden Associations with Chronic Diseases.</title>
        <authorList>
            <person name="Tisza M.J."/>
            <person name="Buck C.B."/>
        </authorList>
    </citation>
    <scope>NUCLEOTIDE SEQUENCE</scope>
    <source>
        <strain evidence="1">Ctf8W5</strain>
    </source>
</reference>
<proteinExistence type="predicted"/>
<dbReference type="EMBL" id="BK015597">
    <property type="protein sequence ID" value="DAE14998.1"/>
    <property type="molecule type" value="Genomic_DNA"/>
</dbReference>
<accession>A0A8S5Q6J8</accession>
<name>A0A8S5Q6J8_9CAUD</name>
<sequence>MKREKFIITIEVKARKGLINKSPRGRRENDE</sequence>
<evidence type="ECO:0000313" key="1">
    <source>
        <dbReference type="EMBL" id="DAE14998.1"/>
    </source>
</evidence>
<organism evidence="1">
    <name type="scientific">Siphoviridae sp. ctf8W5</name>
    <dbReference type="NCBI Taxonomy" id="2825595"/>
    <lineage>
        <taxon>Viruses</taxon>
        <taxon>Duplodnaviria</taxon>
        <taxon>Heunggongvirae</taxon>
        <taxon>Uroviricota</taxon>
        <taxon>Caudoviricetes</taxon>
    </lineage>
</organism>